<comment type="catalytic activity">
    <reaction evidence="1">
        <text>ATP-dependent breakage, passage and rejoining of double-stranded DNA.</text>
        <dbReference type="EC" id="5.6.2.2"/>
    </reaction>
</comment>
<reference evidence="14 15" key="1">
    <citation type="submission" date="2023-11" db="EMBL/GenBank/DDBJ databases">
        <title>A Novel Polar Bacteriovorax (B. antarcticus) Isolated from the Biocrust in Antarctica.</title>
        <authorList>
            <person name="Mun W."/>
            <person name="Choi S.Y."/>
            <person name="Mitchell R.J."/>
        </authorList>
    </citation>
    <scope>NUCLEOTIDE SEQUENCE [LARGE SCALE GENOMIC DNA]</scope>
    <source>
        <strain evidence="14 15">PP10</strain>
    </source>
</reference>
<proteinExistence type="inferred from homology"/>
<comment type="similarity">
    <text evidence="3">Belongs to the type II topoisomerase GyrB family.</text>
</comment>
<evidence type="ECO:0000259" key="11">
    <source>
        <dbReference type="Pfam" id="PF00204"/>
    </source>
</evidence>
<feature type="domain" description="Histidine kinase/HSP90-like ATPase" evidence="13">
    <location>
        <begin position="67"/>
        <end position="128"/>
    </location>
</feature>
<keyword evidence="9" id="KW-0413">Isomerase</keyword>
<dbReference type="SUPFAM" id="SSF54211">
    <property type="entry name" value="Ribosomal protein S5 domain 2-like"/>
    <property type="match status" value="1"/>
</dbReference>
<keyword evidence="6" id="KW-0067">ATP-binding</keyword>
<dbReference type="PANTHER" id="PTHR45866:SF1">
    <property type="entry name" value="DNA GYRASE SUBUNIT B, MITOCHONDRIAL"/>
    <property type="match status" value="1"/>
</dbReference>
<evidence type="ECO:0000256" key="10">
    <source>
        <dbReference type="SAM" id="MobiDB-lite"/>
    </source>
</evidence>
<evidence type="ECO:0000256" key="1">
    <source>
        <dbReference type="ARBA" id="ARBA00000185"/>
    </source>
</evidence>
<dbReference type="InterPro" id="IPR013759">
    <property type="entry name" value="Topo_IIA_B_C"/>
</dbReference>
<dbReference type="SUPFAM" id="SSF55874">
    <property type="entry name" value="ATPase domain of HSP90 chaperone/DNA topoisomerase II/histidine kinase"/>
    <property type="match status" value="1"/>
</dbReference>
<dbReference type="PROSITE" id="PS00177">
    <property type="entry name" value="TOPOISOMERASE_II"/>
    <property type="match status" value="1"/>
</dbReference>
<sequence>MSSVGPVVRKGSTKDALIESKDQRWHVRNRVTLVFGSNDVEDLEAYIYKPNGIEFKTIKFHQAKSKAVEEILDNSIDEYYRGHVTEIHTTLSPDKKTVTVTDNGIGFPVDKVAQVYTEFRTGSKFKDEETDEKGFLFRTLGQNGLGAAATCLTSDSFVATVKHYNSKMEQTYEFINGALTTKKTKPKPFKGASGVSVTLTLSKEVYKNNEISEDLLRKRIIDLAYNNPGLTFYFNGEKYLFKKGLFELAQRIDAASAQLLGEDVYIYETENAKGKKVKGKIDFHLSLTLDKRSEEREKFISFVNSTPTFDGGFHHDRVKRIFINTVKEKIERAAKKEKISVVDNDVLTGITFVMGITMPNPRFESQTKRKLVRDLNLEKGIESFMADNIEKFLRKNKEFLELVVERAKSRHRFQELKDASLKGKKAKKMRVEKLLDANERKDRNLCTLFICEGDSAIGGLRSARNKLYQGGIALKGKPMNVMQASINDVLNNQEFMDIMSSIGLTIGQKAEIDSLRYSKIVFLADSDVDGGHINTLLVNFFFTFWPEMFEQGAIQFAKAPLFEVITDKETLFVESEDQLEKLKKSSVKIKEIQRNKGLGEMSPEAFKHTLNREEFTKINVDNLSAAKHMLDVCFGKDTNLRKELLLDTDSTGFGDGEEIPDHNAKKSTAKVAKSTAKAKPVQKATKKKK</sequence>
<dbReference type="Gene3D" id="3.30.230.10">
    <property type="match status" value="1"/>
</dbReference>
<dbReference type="InterPro" id="IPR001241">
    <property type="entry name" value="Topo_IIA"/>
</dbReference>
<dbReference type="RefSeq" id="WP_323578107.1">
    <property type="nucleotide sequence ID" value="NZ_JAYGJQ010000002.1"/>
</dbReference>
<evidence type="ECO:0000313" key="15">
    <source>
        <dbReference type="Proteomes" id="UP001302274"/>
    </source>
</evidence>
<dbReference type="Pfam" id="PF01751">
    <property type="entry name" value="Toprim"/>
    <property type="match status" value="1"/>
</dbReference>
<evidence type="ECO:0000256" key="9">
    <source>
        <dbReference type="ARBA" id="ARBA00023235"/>
    </source>
</evidence>
<dbReference type="Proteomes" id="UP001302274">
    <property type="component" value="Unassembled WGS sequence"/>
</dbReference>
<feature type="compositionally biased region" description="Low complexity" evidence="10">
    <location>
        <begin position="669"/>
        <end position="683"/>
    </location>
</feature>
<keyword evidence="8" id="KW-0238">DNA-binding</keyword>
<protein>
    <recommendedName>
        <fullName evidence="4">DNA topoisomerase (ATP-hydrolyzing)</fullName>
        <ecNumber evidence="4">5.6.2.2</ecNumber>
    </recommendedName>
</protein>
<dbReference type="InterPro" id="IPR018522">
    <property type="entry name" value="TopoIIA_CS"/>
</dbReference>
<evidence type="ECO:0000256" key="5">
    <source>
        <dbReference type="ARBA" id="ARBA00022741"/>
    </source>
</evidence>
<evidence type="ECO:0000256" key="8">
    <source>
        <dbReference type="ARBA" id="ARBA00023125"/>
    </source>
</evidence>
<dbReference type="Gene3D" id="3.30.565.10">
    <property type="entry name" value="Histidine kinase-like ATPase, C-terminal domain"/>
    <property type="match status" value="1"/>
</dbReference>
<evidence type="ECO:0000256" key="3">
    <source>
        <dbReference type="ARBA" id="ARBA00010708"/>
    </source>
</evidence>
<comment type="caution">
    <text evidence="14">The sequence shown here is derived from an EMBL/GenBank/DDBJ whole genome shotgun (WGS) entry which is preliminary data.</text>
</comment>
<evidence type="ECO:0000256" key="6">
    <source>
        <dbReference type="ARBA" id="ARBA00022840"/>
    </source>
</evidence>
<dbReference type="InterPro" id="IPR013506">
    <property type="entry name" value="Topo_IIA_bsu_dom2"/>
</dbReference>
<dbReference type="InterPro" id="IPR006171">
    <property type="entry name" value="TOPRIM_dom"/>
</dbReference>
<evidence type="ECO:0000256" key="2">
    <source>
        <dbReference type="ARBA" id="ARBA00001946"/>
    </source>
</evidence>
<dbReference type="InterPro" id="IPR003594">
    <property type="entry name" value="HATPase_dom"/>
</dbReference>
<accession>A0ABU5VY32</accession>
<dbReference type="PANTHER" id="PTHR45866">
    <property type="entry name" value="DNA GYRASE/TOPOISOMERASE SUBUNIT B"/>
    <property type="match status" value="1"/>
</dbReference>
<evidence type="ECO:0000256" key="7">
    <source>
        <dbReference type="ARBA" id="ARBA00023029"/>
    </source>
</evidence>
<evidence type="ECO:0000313" key="14">
    <source>
        <dbReference type="EMBL" id="MEA9357916.1"/>
    </source>
</evidence>
<feature type="domain" description="DNA topoisomerase type IIA subunit B" evidence="11">
    <location>
        <begin position="273"/>
        <end position="415"/>
    </location>
</feature>
<feature type="region of interest" description="Disordered" evidence="10">
    <location>
        <begin position="651"/>
        <end position="689"/>
    </location>
</feature>
<evidence type="ECO:0000256" key="4">
    <source>
        <dbReference type="ARBA" id="ARBA00012895"/>
    </source>
</evidence>
<keyword evidence="7" id="KW-0799">Topoisomerase</keyword>
<evidence type="ECO:0000259" key="12">
    <source>
        <dbReference type="Pfam" id="PF01751"/>
    </source>
</evidence>
<dbReference type="InterPro" id="IPR036890">
    <property type="entry name" value="HATPase_C_sf"/>
</dbReference>
<dbReference type="PRINTS" id="PR01159">
    <property type="entry name" value="DNAGYRASEB"/>
</dbReference>
<dbReference type="InterPro" id="IPR000565">
    <property type="entry name" value="Topo_IIA_B"/>
</dbReference>
<dbReference type="Pfam" id="PF00204">
    <property type="entry name" value="DNA_gyraseB"/>
    <property type="match status" value="1"/>
</dbReference>
<dbReference type="EMBL" id="JAYGJQ010000002">
    <property type="protein sequence ID" value="MEA9357916.1"/>
    <property type="molecule type" value="Genomic_DNA"/>
</dbReference>
<evidence type="ECO:0000259" key="13">
    <source>
        <dbReference type="Pfam" id="PF02518"/>
    </source>
</evidence>
<keyword evidence="15" id="KW-1185">Reference proteome</keyword>
<dbReference type="SUPFAM" id="SSF56719">
    <property type="entry name" value="Type II DNA topoisomerase"/>
    <property type="match status" value="1"/>
</dbReference>
<dbReference type="SMART" id="SM00433">
    <property type="entry name" value="TOP2c"/>
    <property type="match status" value="1"/>
</dbReference>
<keyword evidence="5" id="KW-0547">Nucleotide-binding</keyword>
<dbReference type="InterPro" id="IPR020568">
    <property type="entry name" value="Ribosomal_Su5_D2-typ_SF"/>
</dbReference>
<dbReference type="EC" id="5.6.2.2" evidence="4"/>
<feature type="domain" description="Toprim" evidence="12">
    <location>
        <begin position="447"/>
        <end position="549"/>
    </location>
</feature>
<name>A0ABU5VY32_9BACT</name>
<dbReference type="InterPro" id="IPR013760">
    <property type="entry name" value="Topo_IIA-like_dom_sf"/>
</dbReference>
<organism evidence="14 15">
    <name type="scientific">Bacteriovorax antarcticus</name>
    <dbReference type="NCBI Taxonomy" id="3088717"/>
    <lineage>
        <taxon>Bacteria</taxon>
        <taxon>Pseudomonadati</taxon>
        <taxon>Bdellovibrionota</taxon>
        <taxon>Bacteriovoracia</taxon>
        <taxon>Bacteriovoracales</taxon>
        <taxon>Bacteriovoracaceae</taxon>
        <taxon>Bacteriovorax</taxon>
    </lineage>
</organism>
<dbReference type="Pfam" id="PF02518">
    <property type="entry name" value="HATPase_c"/>
    <property type="match status" value="1"/>
</dbReference>
<comment type="cofactor">
    <cofactor evidence="2">
        <name>Mg(2+)</name>
        <dbReference type="ChEBI" id="CHEBI:18420"/>
    </cofactor>
</comment>
<dbReference type="Gene3D" id="3.40.50.670">
    <property type="match status" value="1"/>
</dbReference>
<dbReference type="PRINTS" id="PR00418">
    <property type="entry name" value="TPI2FAMILY"/>
</dbReference>
<dbReference type="InterPro" id="IPR014721">
    <property type="entry name" value="Ribsml_uS5_D2-typ_fold_subgr"/>
</dbReference>
<gene>
    <name evidence="14" type="ORF">SHI21_16920</name>
</gene>